<reference evidence="2 3" key="1">
    <citation type="submission" date="2016-04" db="EMBL/GenBank/DDBJ databases">
        <title>Complete genome sequence and analysis of deep-sea sediment isolate, Amycolatopsis sp. WP1.</title>
        <authorList>
            <person name="Wang H."/>
            <person name="Chen S."/>
            <person name="Wu Q."/>
        </authorList>
    </citation>
    <scope>NUCLEOTIDE SEQUENCE [LARGE SCALE GENOMIC DNA]</scope>
    <source>
        <strain evidence="2 3">WP1</strain>
    </source>
</reference>
<feature type="domain" description="AB hydrolase-1" evidence="1">
    <location>
        <begin position="7"/>
        <end position="206"/>
    </location>
</feature>
<dbReference type="GO" id="GO:0003824">
    <property type="term" value="F:catalytic activity"/>
    <property type="evidence" value="ECO:0007669"/>
    <property type="project" value="UniProtKB-ARBA"/>
</dbReference>
<dbReference type="InterPro" id="IPR029058">
    <property type="entry name" value="AB_hydrolase_fold"/>
</dbReference>
<dbReference type="EMBL" id="CP015163">
    <property type="protein sequence ID" value="AXB43526.1"/>
    <property type="molecule type" value="Genomic_DNA"/>
</dbReference>
<dbReference type="Pfam" id="PF12697">
    <property type="entry name" value="Abhydrolase_6"/>
    <property type="match status" value="1"/>
</dbReference>
<protein>
    <submittedName>
        <fullName evidence="2">Thioesterase</fullName>
    </submittedName>
</protein>
<dbReference type="OrthoDB" id="4371333at2"/>
<proteinExistence type="predicted"/>
<dbReference type="InterPro" id="IPR000073">
    <property type="entry name" value="AB_hydrolase_1"/>
</dbReference>
<accession>A0A344L652</accession>
<evidence type="ECO:0000259" key="1">
    <source>
        <dbReference type="Pfam" id="PF12697"/>
    </source>
</evidence>
<dbReference type="Proteomes" id="UP000250434">
    <property type="component" value="Chromosome"/>
</dbReference>
<evidence type="ECO:0000313" key="3">
    <source>
        <dbReference type="Proteomes" id="UP000250434"/>
    </source>
</evidence>
<dbReference type="AlphaFoldDB" id="A0A344L652"/>
<keyword evidence="3" id="KW-1185">Reference proteome</keyword>
<evidence type="ECO:0000313" key="2">
    <source>
        <dbReference type="EMBL" id="AXB43526.1"/>
    </source>
</evidence>
<name>A0A344L652_9PSEU</name>
<dbReference type="RefSeq" id="WP_113692762.1">
    <property type="nucleotide sequence ID" value="NZ_CP015163.1"/>
</dbReference>
<organism evidence="2 3">
    <name type="scientific">Amycolatopsis albispora</name>
    <dbReference type="NCBI Taxonomy" id="1804986"/>
    <lineage>
        <taxon>Bacteria</taxon>
        <taxon>Bacillati</taxon>
        <taxon>Actinomycetota</taxon>
        <taxon>Actinomycetes</taxon>
        <taxon>Pseudonocardiales</taxon>
        <taxon>Pseudonocardiaceae</taxon>
        <taxon>Amycolatopsis</taxon>
    </lineage>
</organism>
<dbReference type="KEGG" id="aab:A4R43_14040"/>
<dbReference type="Gene3D" id="3.40.50.1820">
    <property type="entry name" value="alpha/beta hydrolase"/>
    <property type="match status" value="1"/>
</dbReference>
<sequence>MTCTTAVLLPGTGSDEIFVRSAFAGPLCAAGIELVAPAPPPDGTALIEGYLAAFTSAAAESGGKLLVGGVSLGAHLAAEWALRNPERCSGLVLALPAWNGVPDGAPASVAARISAEMVERDGLANALRTATDGVAPWLAAELRRAWPRHGDALAAGLRAAGGHPAPTLDALARLRVPAGIAACTDDPVHPAAVARAWAAALPRARVCETTLAALGEDRESLGQAAVAAWRQAGTL</sequence>
<dbReference type="SUPFAM" id="SSF53474">
    <property type="entry name" value="alpha/beta-Hydrolases"/>
    <property type="match status" value="1"/>
</dbReference>
<gene>
    <name evidence="2" type="ORF">A4R43_14040</name>
</gene>